<dbReference type="InterPro" id="IPR050952">
    <property type="entry name" value="TRIM-NHL_E3_ligases"/>
</dbReference>
<feature type="transmembrane region" description="Helical" evidence="7">
    <location>
        <begin position="539"/>
        <end position="558"/>
    </location>
</feature>
<feature type="repeat" description="NHL" evidence="6">
    <location>
        <begin position="103"/>
        <end position="133"/>
    </location>
</feature>
<dbReference type="InterPro" id="IPR011990">
    <property type="entry name" value="TPR-like_helical_dom_sf"/>
</dbReference>
<gene>
    <name evidence="10" type="ORF">BBD41_17120</name>
</gene>
<accession>A0A1B2E2H3</accession>
<evidence type="ECO:0000256" key="3">
    <source>
        <dbReference type="ARBA" id="ARBA00022737"/>
    </source>
</evidence>
<evidence type="ECO:0000313" key="10">
    <source>
        <dbReference type="EMBL" id="ANY74163.1"/>
    </source>
</evidence>
<keyword evidence="8" id="KW-0732">Signal</keyword>
<dbReference type="PANTHER" id="PTHR24104:SF25">
    <property type="entry name" value="PROTEIN LIN-41"/>
    <property type="match status" value="1"/>
</dbReference>
<dbReference type="CDD" id="cd05819">
    <property type="entry name" value="NHL"/>
    <property type="match status" value="1"/>
</dbReference>
<evidence type="ECO:0000256" key="7">
    <source>
        <dbReference type="SAM" id="Phobius"/>
    </source>
</evidence>
<dbReference type="GO" id="GO:0016020">
    <property type="term" value="C:membrane"/>
    <property type="evidence" value="ECO:0007669"/>
    <property type="project" value="UniProtKB-SubCell"/>
</dbReference>
<dbReference type="SUPFAM" id="SSF50952">
    <property type="entry name" value="Soluble quinoprotein glucose dehydrogenase"/>
    <property type="match status" value="1"/>
</dbReference>
<dbReference type="KEGG" id="pib:BBD41_17120"/>
<keyword evidence="3" id="KW-0677">Repeat</keyword>
<protein>
    <recommendedName>
        <fullName evidence="9">Yip1 domain-containing protein</fullName>
    </recommendedName>
</protein>
<feature type="chain" id="PRO_5008535679" description="Yip1 domain-containing protein" evidence="8">
    <location>
        <begin position="30"/>
        <end position="676"/>
    </location>
</feature>
<feature type="domain" description="Yip1" evidence="9">
    <location>
        <begin position="482"/>
        <end position="651"/>
    </location>
</feature>
<dbReference type="EMBL" id="CP016809">
    <property type="protein sequence ID" value="ANY74163.1"/>
    <property type="molecule type" value="Genomic_DNA"/>
</dbReference>
<evidence type="ECO:0000256" key="4">
    <source>
        <dbReference type="ARBA" id="ARBA00022989"/>
    </source>
</evidence>
<comment type="subcellular location">
    <subcellularLocation>
        <location evidence="1">Membrane</location>
        <topology evidence="1">Multi-pass membrane protein</topology>
    </subcellularLocation>
</comment>
<dbReference type="InterPro" id="IPR006977">
    <property type="entry name" value="Yip1_dom"/>
</dbReference>
<dbReference type="InterPro" id="IPR001258">
    <property type="entry name" value="NHL_repeat"/>
</dbReference>
<proteinExistence type="predicted"/>
<dbReference type="GO" id="GO:0008270">
    <property type="term" value="F:zinc ion binding"/>
    <property type="evidence" value="ECO:0007669"/>
    <property type="project" value="UniProtKB-KW"/>
</dbReference>
<feature type="transmembrane region" description="Helical" evidence="7">
    <location>
        <begin position="430"/>
        <end position="447"/>
    </location>
</feature>
<feature type="signal peptide" evidence="8">
    <location>
        <begin position="1"/>
        <end position="29"/>
    </location>
</feature>
<dbReference type="SUPFAM" id="SSF48452">
    <property type="entry name" value="TPR-like"/>
    <property type="match status" value="1"/>
</dbReference>
<dbReference type="PROSITE" id="PS51125">
    <property type="entry name" value="NHL"/>
    <property type="match status" value="1"/>
</dbReference>
<dbReference type="InterPro" id="IPR011042">
    <property type="entry name" value="6-blade_b-propeller_TolB-like"/>
</dbReference>
<dbReference type="RefSeq" id="WP_099478337.1">
    <property type="nucleotide sequence ID" value="NZ_CP016809.1"/>
</dbReference>
<keyword evidence="4 7" id="KW-1133">Transmembrane helix</keyword>
<dbReference type="Gene3D" id="2.120.10.30">
    <property type="entry name" value="TolB, C-terminal domain"/>
    <property type="match status" value="2"/>
</dbReference>
<dbReference type="Pfam" id="PF04893">
    <property type="entry name" value="Yip1"/>
    <property type="match status" value="1"/>
</dbReference>
<keyword evidence="2 7" id="KW-0812">Transmembrane</keyword>
<sequence>MKKKTVGRWVLLVVIACFLLVQISAPAMAATPYQTGTEGPGGMIVGTQTAYEPDGMIRLDVNQPADLFYDEPTGKLYIADPGNARIVVYEENNAPQTIGEDVLSNPSGVYVAADRLVYVADYGLKQIVVFDEQGRLVKQFGRPEEPIYGKKNDFAPKKVAVDKRGNIYVISEGSINGVVQLNNEGHFLGYVGANRTSLSMKMLIQRFIFTEGQKAQLFKSTPPSPTSIVLDYQGLLYTVTNGISSDGIKKLNIVGDNILSSSSWTSDSMVDIDVDAGGNIYTVDVSGLICVYDSFGNLLFMFGGGDDKYERQGLFKSASAIDVTDSGRTLYVADKERNVINRYSITPFGTKVYEGVDQYKQGLYVQSEDIWKEILKMNSYFILSYKSLAESYFKQNQNGKALESFRMAEDKEGYSDAFWKIRNDWLQQNINVVVYTVFAIIVVGYVIRTLHRRYRVLQPLVRLRNRVADIKLVKEIGFMFYFLKHPIDAVQELKEHRRATVRSATVLYVWMLLLQVILVYAKGYLFASGDPDQMDLLPIMLTTAVPLIFWVVMNYMVSTISDGEGKLSEVYIGTIYALSPYLIFALPIALISNVLTYNEKFVYDYSMMFIQGWSLLLVCIMVKELHDYTFRQTVRNLFLTVFGIVLAALVIFLLVLLFNQEVEFIQTIIQEMRNRA</sequence>
<feature type="transmembrane region" description="Helical" evidence="7">
    <location>
        <begin position="570"/>
        <end position="590"/>
    </location>
</feature>
<evidence type="ECO:0000256" key="2">
    <source>
        <dbReference type="ARBA" id="ARBA00022692"/>
    </source>
</evidence>
<feature type="transmembrane region" description="Helical" evidence="7">
    <location>
        <begin position="634"/>
        <end position="658"/>
    </location>
</feature>
<organism evidence="10">
    <name type="scientific">Paenibacillus ihbetae</name>
    <dbReference type="NCBI Taxonomy" id="1870820"/>
    <lineage>
        <taxon>Bacteria</taxon>
        <taxon>Bacillati</taxon>
        <taxon>Bacillota</taxon>
        <taxon>Bacilli</taxon>
        <taxon>Bacillales</taxon>
        <taxon>Paenibacillaceae</taxon>
        <taxon>Paenibacillus</taxon>
    </lineage>
</organism>
<evidence type="ECO:0000256" key="8">
    <source>
        <dbReference type="SAM" id="SignalP"/>
    </source>
</evidence>
<feature type="transmembrane region" description="Helical" evidence="7">
    <location>
        <begin position="602"/>
        <end position="622"/>
    </location>
</feature>
<dbReference type="InterPro" id="IPR011041">
    <property type="entry name" value="Quinoprot_gluc/sorb_DH_b-prop"/>
</dbReference>
<evidence type="ECO:0000256" key="1">
    <source>
        <dbReference type="ARBA" id="ARBA00004141"/>
    </source>
</evidence>
<dbReference type="PANTHER" id="PTHR24104">
    <property type="entry name" value="E3 UBIQUITIN-PROTEIN LIGASE NHLRC1-RELATED"/>
    <property type="match status" value="1"/>
</dbReference>
<reference evidence="10" key="1">
    <citation type="submission" date="2016-08" db="EMBL/GenBank/DDBJ databases">
        <title>Complete Genome Seqeunce of Paenibacillus sp. nov. IHBB 9852 from high altitute lake of Indian trans-Himalayas.</title>
        <authorList>
            <person name="Kiran S."/>
            <person name="Swarnkar M.K."/>
            <person name="Rana A."/>
            <person name="Tewari R."/>
            <person name="Gulati A."/>
        </authorList>
    </citation>
    <scope>NUCLEOTIDE SEQUENCE [LARGE SCALE GENOMIC DNA]</scope>
    <source>
        <strain evidence="10">IHBB 9852</strain>
    </source>
</reference>
<evidence type="ECO:0000256" key="5">
    <source>
        <dbReference type="ARBA" id="ARBA00023136"/>
    </source>
</evidence>
<keyword evidence="5 7" id="KW-0472">Membrane</keyword>
<dbReference type="AlphaFoldDB" id="A0A1B2E2H3"/>
<evidence type="ECO:0000259" key="9">
    <source>
        <dbReference type="Pfam" id="PF04893"/>
    </source>
</evidence>
<evidence type="ECO:0000256" key="6">
    <source>
        <dbReference type="PROSITE-ProRule" id="PRU00504"/>
    </source>
</evidence>
<name>A0A1B2E2H3_9BACL</name>
<feature type="transmembrane region" description="Helical" evidence="7">
    <location>
        <begin position="506"/>
        <end position="527"/>
    </location>
</feature>